<evidence type="ECO:0000313" key="1">
    <source>
        <dbReference type="EMBL" id="MFC4065304.1"/>
    </source>
</evidence>
<keyword evidence="2" id="KW-1185">Reference proteome</keyword>
<dbReference type="PANTHER" id="PTHR46082">
    <property type="entry name" value="ATP/GTP-BINDING PROTEIN-RELATED"/>
    <property type="match status" value="1"/>
</dbReference>
<dbReference type="Pfam" id="PF13374">
    <property type="entry name" value="TPR_10"/>
    <property type="match status" value="2"/>
</dbReference>
<organism evidence="1 2">
    <name type="scientific">Actinoplanes subglobosus</name>
    <dbReference type="NCBI Taxonomy" id="1547892"/>
    <lineage>
        <taxon>Bacteria</taxon>
        <taxon>Bacillati</taxon>
        <taxon>Actinomycetota</taxon>
        <taxon>Actinomycetes</taxon>
        <taxon>Micromonosporales</taxon>
        <taxon>Micromonosporaceae</taxon>
        <taxon>Actinoplanes</taxon>
    </lineage>
</organism>
<dbReference type="InterPro" id="IPR053137">
    <property type="entry name" value="NLR-like"/>
</dbReference>
<name>A0ABV8IQM0_9ACTN</name>
<dbReference type="EMBL" id="JBHSBL010000008">
    <property type="protein sequence ID" value="MFC4065304.1"/>
    <property type="molecule type" value="Genomic_DNA"/>
</dbReference>
<gene>
    <name evidence="1" type="ORF">ACFO0C_10185</name>
</gene>
<proteinExistence type="predicted"/>
<dbReference type="PANTHER" id="PTHR46082:SF6">
    <property type="entry name" value="AAA+ ATPASE DOMAIN-CONTAINING PROTEIN-RELATED"/>
    <property type="match status" value="1"/>
</dbReference>
<protein>
    <submittedName>
        <fullName evidence="1">Tetratricopeptide repeat protein</fullName>
    </submittedName>
</protein>
<comment type="caution">
    <text evidence="1">The sequence shown here is derived from an EMBL/GenBank/DDBJ whole genome shotgun (WGS) entry which is preliminary data.</text>
</comment>
<evidence type="ECO:0000313" key="2">
    <source>
        <dbReference type="Proteomes" id="UP001595867"/>
    </source>
</evidence>
<dbReference type="Proteomes" id="UP001595867">
    <property type="component" value="Unassembled WGS sequence"/>
</dbReference>
<dbReference type="RefSeq" id="WP_378066334.1">
    <property type="nucleotide sequence ID" value="NZ_JBHSBL010000008.1"/>
</dbReference>
<dbReference type="SUPFAM" id="SSF48452">
    <property type="entry name" value="TPR-like"/>
    <property type="match status" value="1"/>
</dbReference>
<sequence length="165" mass="17887">MGSAISELQEVRLAYGASLGLRHPHTLVCLNNLAAAHRAQGDSSTGLTFARQAARELEEVLGPRHPYTLAAEQNLAVLHAETSEIGTALQIIDATIQRHREVLGPDHPDTLRCAANRALIRRATGVPDADDAADRLENALGKSRPAVVALEEGRYLHRMLDPHPF</sequence>
<dbReference type="Gene3D" id="1.25.40.10">
    <property type="entry name" value="Tetratricopeptide repeat domain"/>
    <property type="match status" value="1"/>
</dbReference>
<reference evidence="2" key="1">
    <citation type="journal article" date="2019" name="Int. J. Syst. Evol. Microbiol.">
        <title>The Global Catalogue of Microorganisms (GCM) 10K type strain sequencing project: providing services to taxonomists for standard genome sequencing and annotation.</title>
        <authorList>
            <consortium name="The Broad Institute Genomics Platform"/>
            <consortium name="The Broad Institute Genome Sequencing Center for Infectious Disease"/>
            <person name="Wu L."/>
            <person name="Ma J."/>
        </authorList>
    </citation>
    <scope>NUCLEOTIDE SEQUENCE [LARGE SCALE GENOMIC DNA]</scope>
    <source>
        <strain evidence="2">TBRC 5832</strain>
    </source>
</reference>
<dbReference type="InterPro" id="IPR011990">
    <property type="entry name" value="TPR-like_helical_dom_sf"/>
</dbReference>
<accession>A0ABV8IQM0</accession>